<dbReference type="GeneID" id="104608520"/>
<organism evidence="3 4">
    <name type="scientific">Nelumbo nucifera</name>
    <name type="common">Sacred lotus</name>
    <dbReference type="NCBI Taxonomy" id="4432"/>
    <lineage>
        <taxon>Eukaryota</taxon>
        <taxon>Viridiplantae</taxon>
        <taxon>Streptophyta</taxon>
        <taxon>Embryophyta</taxon>
        <taxon>Tracheophyta</taxon>
        <taxon>Spermatophyta</taxon>
        <taxon>Magnoliopsida</taxon>
        <taxon>Proteales</taxon>
        <taxon>Nelumbonaceae</taxon>
        <taxon>Nelumbo</taxon>
    </lineage>
</organism>
<protein>
    <submittedName>
        <fullName evidence="4">Factor of DNA methylation 4-like</fullName>
    </submittedName>
</protein>
<evidence type="ECO:0000256" key="1">
    <source>
        <dbReference type="SAM" id="MobiDB-lite"/>
    </source>
</evidence>
<dbReference type="InParanoid" id="A0A1U8AX95"/>
<accession>A0A1U8AX95</accession>
<sequence>MGSRKCRIETMEQTKDDNTTRLAEKQKRQGELKRRLVQLEKKTNPKEVLAVELERVKDTIDLMMHMGEQYMDVKMKMDTITTDLKVKIKAMNEDLNEKMERVDDLEALTQVLLVKQSKINDELQEARKELINGLQDVSTSNHVIGVKRLGDLDDKPFFKAVKHKRSGKMEEEKSFDLSKKAIDLWSLWDRRIRDAQWHPFKIIKVGGKHQEVIDDKDEKLKGLKNELGDEAYKAVSEALTEMNEYNPSGRYIISELWNFEEGRKATVKEGIAYLLQKLKVYKGKMDQMKMMVDGWSD</sequence>
<dbReference type="InterPro" id="IPR045177">
    <property type="entry name" value="FDM1-5/IDN2"/>
</dbReference>
<evidence type="ECO:0000259" key="2">
    <source>
        <dbReference type="Pfam" id="PF03469"/>
    </source>
</evidence>
<dbReference type="eggNOG" id="ENOG502QRE8">
    <property type="taxonomic scope" value="Eukaryota"/>
</dbReference>
<dbReference type="RefSeq" id="XP_010272851.1">
    <property type="nucleotide sequence ID" value="XM_010274549.2"/>
</dbReference>
<dbReference type="OrthoDB" id="1892195at2759"/>
<dbReference type="PANTHER" id="PTHR21596">
    <property type="entry name" value="RIBONUCLEASE P SUBUNIT P38"/>
    <property type="match status" value="1"/>
</dbReference>
<dbReference type="Pfam" id="PF03469">
    <property type="entry name" value="XH"/>
    <property type="match status" value="1"/>
</dbReference>
<evidence type="ECO:0000313" key="4">
    <source>
        <dbReference type="RefSeq" id="XP_010272851.1"/>
    </source>
</evidence>
<dbReference type="GO" id="GO:0080188">
    <property type="term" value="P:gene silencing by siRNA-directed DNA methylation"/>
    <property type="evidence" value="ECO:0007669"/>
    <property type="project" value="InterPro"/>
</dbReference>
<feature type="domain" description="Factor of DNA methylation 1-5/IDN2" evidence="2">
    <location>
        <begin position="147"/>
        <end position="283"/>
    </location>
</feature>
<keyword evidence="3" id="KW-1185">Reference proteome</keyword>
<dbReference type="PANTHER" id="PTHR21596:SF65">
    <property type="entry name" value="PROTEIN INVOLVED IN DE NOVO 2-RELATED"/>
    <property type="match status" value="1"/>
</dbReference>
<reference evidence="4" key="1">
    <citation type="submission" date="2025-08" db="UniProtKB">
        <authorList>
            <consortium name="RefSeq"/>
        </authorList>
    </citation>
    <scope>IDENTIFICATION</scope>
</reference>
<feature type="region of interest" description="Disordered" evidence="1">
    <location>
        <begin position="1"/>
        <end position="29"/>
    </location>
</feature>
<dbReference type="OMA" id="ALWITQE"/>
<dbReference type="KEGG" id="nnu:104608520"/>
<evidence type="ECO:0000313" key="3">
    <source>
        <dbReference type="Proteomes" id="UP000189703"/>
    </source>
</evidence>
<proteinExistence type="predicted"/>
<dbReference type="AlphaFoldDB" id="A0A1U8AX95"/>
<dbReference type="Proteomes" id="UP000189703">
    <property type="component" value="Unplaced"/>
</dbReference>
<gene>
    <name evidence="4" type="primary">LOC104608520</name>
</gene>
<dbReference type="STRING" id="4432.A0A1U8AX95"/>
<name>A0A1U8AX95_NELNU</name>
<dbReference type="InterPro" id="IPR005379">
    <property type="entry name" value="FDM1-5/IDN2_XH"/>
</dbReference>